<gene>
    <name evidence="1" type="ORF">NBRC111894_4247</name>
</gene>
<evidence type="ECO:0000313" key="1">
    <source>
        <dbReference type="EMBL" id="GAY78693.1"/>
    </source>
</evidence>
<protein>
    <submittedName>
        <fullName evidence="1">Uncharacterized protein</fullName>
    </submittedName>
</protein>
<accession>A0A4Y1ZI89</accession>
<proteinExistence type="predicted"/>
<dbReference type="Proteomes" id="UP000319716">
    <property type="component" value="Unassembled WGS sequence"/>
</dbReference>
<evidence type="ECO:0000313" key="2">
    <source>
        <dbReference type="Proteomes" id="UP000319716"/>
    </source>
</evidence>
<dbReference type="RefSeq" id="WP_262393485.1">
    <property type="nucleotide sequence ID" value="NZ_BEXB01000057.1"/>
</dbReference>
<name>A0A4Y1ZI89_9BACL</name>
<organism evidence="1 2">
    <name type="scientific">Sporolactobacillus inulinus</name>
    <dbReference type="NCBI Taxonomy" id="2078"/>
    <lineage>
        <taxon>Bacteria</taxon>
        <taxon>Bacillati</taxon>
        <taxon>Bacillota</taxon>
        <taxon>Bacilli</taxon>
        <taxon>Bacillales</taxon>
        <taxon>Sporolactobacillaceae</taxon>
        <taxon>Sporolactobacillus</taxon>
    </lineage>
</organism>
<sequence>MQENQIESQKKQFIYDVILKEYDINKNQGIFAPDIDERFNVRKDIISINTDFIESSIEVDVPKEVTEEVLEQV</sequence>
<dbReference type="AlphaFoldDB" id="A0A4Y1ZI89"/>
<reference evidence="1 2" key="1">
    <citation type="submission" date="2017-11" db="EMBL/GenBank/DDBJ databases">
        <title>Draft Genome Sequence of Sporolactobacillus inulinus NBRC 111894 Isolated from Koso, a Japanese Sugar-Vegetable Fermented Beverage.</title>
        <authorList>
            <person name="Chiou T.Y."/>
            <person name="Oshima K."/>
            <person name="Suda W."/>
            <person name="Hattori M."/>
            <person name="Takahashi T."/>
        </authorList>
    </citation>
    <scope>NUCLEOTIDE SEQUENCE [LARGE SCALE GENOMIC DNA]</scope>
    <source>
        <strain evidence="1 2">NBRC111894</strain>
    </source>
</reference>
<dbReference type="EMBL" id="BEXB01000057">
    <property type="protein sequence ID" value="GAY78693.1"/>
    <property type="molecule type" value="Genomic_DNA"/>
</dbReference>
<comment type="caution">
    <text evidence="1">The sequence shown here is derived from an EMBL/GenBank/DDBJ whole genome shotgun (WGS) entry which is preliminary data.</text>
</comment>